<dbReference type="PANTHER" id="PTHR42920:SF5">
    <property type="entry name" value="EAMA DOMAIN-CONTAINING PROTEIN"/>
    <property type="match status" value="1"/>
</dbReference>
<dbReference type="EMBL" id="CAEZXB010000008">
    <property type="protein sequence ID" value="CAB4673632.1"/>
    <property type="molecule type" value="Genomic_DNA"/>
</dbReference>
<reference evidence="8" key="1">
    <citation type="submission" date="2020-05" db="EMBL/GenBank/DDBJ databases">
        <authorList>
            <person name="Chiriac C."/>
            <person name="Salcher M."/>
            <person name="Ghai R."/>
            <person name="Kavagutti S V."/>
        </authorList>
    </citation>
    <scope>NUCLEOTIDE SEQUENCE</scope>
</reference>
<dbReference type="InterPro" id="IPR000620">
    <property type="entry name" value="EamA_dom"/>
</dbReference>
<feature type="transmembrane region" description="Helical" evidence="6">
    <location>
        <begin position="151"/>
        <end position="169"/>
    </location>
</feature>
<dbReference type="InterPro" id="IPR037185">
    <property type="entry name" value="EmrE-like"/>
</dbReference>
<evidence type="ECO:0000256" key="1">
    <source>
        <dbReference type="ARBA" id="ARBA00004651"/>
    </source>
</evidence>
<dbReference type="SUPFAM" id="SSF103481">
    <property type="entry name" value="Multidrug resistance efflux transporter EmrE"/>
    <property type="match status" value="2"/>
</dbReference>
<comment type="subcellular location">
    <subcellularLocation>
        <location evidence="1">Cell membrane</location>
        <topology evidence="1">Multi-pass membrane protein</topology>
    </subcellularLocation>
</comment>
<dbReference type="EMBL" id="CAFBAA010000011">
    <property type="protein sequence ID" value="CAB4842443.1"/>
    <property type="molecule type" value="Genomic_DNA"/>
</dbReference>
<evidence type="ECO:0000256" key="3">
    <source>
        <dbReference type="ARBA" id="ARBA00022692"/>
    </source>
</evidence>
<evidence type="ECO:0000256" key="5">
    <source>
        <dbReference type="ARBA" id="ARBA00023136"/>
    </source>
</evidence>
<protein>
    <submittedName>
        <fullName evidence="8">Unannotated protein</fullName>
    </submittedName>
</protein>
<feature type="domain" description="EamA" evidence="7">
    <location>
        <begin position="149"/>
        <end position="279"/>
    </location>
</feature>
<sequence length="295" mass="31518">MKRLSQARIATFALLGVTVVWGSTFIVIKDSIVRQPEADFLATRFSIAALLLILARPKALRAISKQTLVRGILLGCALGGGYLAQTFGLRTASAAVSGFITGLFVVFTPIIGGWILKRPVGRWPWIAVVFATIGLALLSLKGWSIGGGEGLTILCALGFALHIVGLGEWSMHENAYSFAIVQLSVVSIMCWIAALADGYQAPPDRGVWGALLLTSVAGTAVAFVVQTWTQALVAPTRAAVIMTMEPVFSGVFAVYVGHEHMTFKMLTGGALVLFAMYLVELGPKKAWQDVTRANH</sequence>
<feature type="transmembrane region" description="Helical" evidence="6">
    <location>
        <begin position="176"/>
        <end position="194"/>
    </location>
</feature>
<name>A0A6J6MI84_9ZZZZ</name>
<dbReference type="EMBL" id="CAFBRC010000020">
    <property type="protein sequence ID" value="CAB5073394.1"/>
    <property type="molecule type" value="Genomic_DNA"/>
</dbReference>
<feature type="transmembrane region" description="Helical" evidence="6">
    <location>
        <begin position="123"/>
        <end position="145"/>
    </location>
</feature>
<accession>A0A6J6MI84</accession>
<keyword evidence="2" id="KW-1003">Cell membrane</keyword>
<dbReference type="GO" id="GO:0005886">
    <property type="term" value="C:plasma membrane"/>
    <property type="evidence" value="ECO:0007669"/>
    <property type="project" value="UniProtKB-SubCell"/>
</dbReference>
<feature type="transmembrane region" description="Helical" evidence="6">
    <location>
        <begin position="261"/>
        <end position="279"/>
    </location>
</feature>
<dbReference type="AlphaFoldDB" id="A0A6J6MI84"/>
<gene>
    <name evidence="8" type="ORF">UFOPK2342_00607</name>
    <name evidence="9" type="ORF">UFOPK2423_01254</name>
    <name evidence="10" type="ORF">UFOPK3266_00632</name>
    <name evidence="11" type="ORF">UFOPK4367_00432</name>
</gene>
<evidence type="ECO:0000259" key="7">
    <source>
        <dbReference type="Pfam" id="PF00892"/>
    </source>
</evidence>
<proteinExistence type="predicted"/>
<feature type="transmembrane region" description="Helical" evidence="6">
    <location>
        <begin position="237"/>
        <end position="255"/>
    </location>
</feature>
<evidence type="ECO:0000256" key="6">
    <source>
        <dbReference type="SAM" id="Phobius"/>
    </source>
</evidence>
<evidence type="ECO:0000313" key="11">
    <source>
        <dbReference type="EMBL" id="CAB5073394.1"/>
    </source>
</evidence>
<evidence type="ECO:0000313" key="8">
    <source>
        <dbReference type="EMBL" id="CAB4673632.1"/>
    </source>
</evidence>
<keyword evidence="4 6" id="KW-1133">Transmembrane helix</keyword>
<keyword evidence="3 6" id="KW-0812">Transmembrane</keyword>
<dbReference type="InterPro" id="IPR051258">
    <property type="entry name" value="Diverse_Substrate_Transporter"/>
</dbReference>
<dbReference type="EMBL" id="CAEZXN010000033">
    <property type="protein sequence ID" value="CAB4702546.1"/>
    <property type="molecule type" value="Genomic_DNA"/>
</dbReference>
<evidence type="ECO:0000256" key="4">
    <source>
        <dbReference type="ARBA" id="ARBA00022989"/>
    </source>
</evidence>
<feature type="transmembrane region" description="Helical" evidence="6">
    <location>
        <begin position="206"/>
        <end position="225"/>
    </location>
</feature>
<keyword evidence="5 6" id="KW-0472">Membrane</keyword>
<organism evidence="8">
    <name type="scientific">freshwater metagenome</name>
    <dbReference type="NCBI Taxonomy" id="449393"/>
    <lineage>
        <taxon>unclassified sequences</taxon>
        <taxon>metagenomes</taxon>
        <taxon>ecological metagenomes</taxon>
    </lineage>
</organism>
<feature type="transmembrane region" description="Helical" evidence="6">
    <location>
        <begin position="94"/>
        <end position="116"/>
    </location>
</feature>
<feature type="domain" description="EamA" evidence="7">
    <location>
        <begin position="11"/>
        <end position="139"/>
    </location>
</feature>
<dbReference type="PANTHER" id="PTHR42920">
    <property type="entry name" value="OS03G0707200 PROTEIN-RELATED"/>
    <property type="match status" value="1"/>
</dbReference>
<feature type="transmembrane region" description="Helical" evidence="6">
    <location>
        <begin position="67"/>
        <end position="88"/>
    </location>
</feature>
<evidence type="ECO:0000313" key="10">
    <source>
        <dbReference type="EMBL" id="CAB4842443.1"/>
    </source>
</evidence>
<evidence type="ECO:0000256" key="2">
    <source>
        <dbReference type="ARBA" id="ARBA00022475"/>
    </source>
</evidence>
<dbReference type="Pfam" id="PF00892">
    <property type="entry name" value="EamA"/>
    <property type="match status" value="2"/>
</dbReference>
<evidence type="ECO:0000313" key="9">
    <source>
        <dbReference type="EMBL" id="CAB4702546.1"/>
    </source>
</evidence>
<feature type="transmembrane region" description="Helical" evidence="6">
    <location>
        <begin position="38"/>
        <end position="55"/>
    </location>
</feature>